<proteinExistence type="predicted"/>
<name>A0ACC0FPR4_9ERIC</name>
<dbReference type="Proteomes" id="UP001060215">
    <property type="component" value="Chromosome 13"/>
</dbReference>
<accession>A0ACC0FPR4</accession>
<evidence type="ECO:0000313" key="1">
    <source>
        <dbReference type="EMBL" id="KAI7990808.1"/>
    </source>
</evidence>
<gene>
    <name evidence="1" type="ORF">LOK49_LG12G01154</name>
</gene>
<organism evidence="1 2">
    <name type="scientific">Camellia lanceoleosa</name>
    <dbReference type="NCBI Taxonomy" id="1840588"/>
    <lineage>
        <taxon>Eukaryota</taxon>
        <taxon>Viridiplantae</taxon>
        <taxon>Streptophyta</taxon>
        <taxon>Embryophyta</taxon>
        <taxon>Tracheophyta</taxon>
        <taxon>Spermatophyta</taxon>
        <taxon>Magnoliopsida</taxon>
        <taxon>eudicotyledons</taxon>
        <taxon>Gunneridae</taxon>
        <taxon>Pentapetalae</taxon>
        <taxon>asterids</taxon>
        <taxon>Ericales</taxon>
        <taxon>Theaceae</taxon>
        <taxon>Camellia</taxon>
    </lineage>
</organism>
<keyword evidence="2" id="KW-1185">Reference proteome</keyword>
<dbReference type="EMBL" id="CM045770">
    <property type="protein sequence ID" value="KAI7990808.1"/>
    <property type="molecule type" value="Genomic_DNA"/>
</dbReference>
<sequence>MVSSDSTTSTITTFPPTAPPKPVTMMVDKSVITMEFQRKKAKELQEYFKQMKLDEADQGLFFGFIAKNEISNGRLQVGYMHANGASMSFIVVHLHIFHSLYHVRHSNRREFV</sequence>
<reference evidence="1 2" key="1">
    <citation type="journal article" date="2022" name="Plant J.">
        <title>Chromosome-level genome of Camellia lanceoleosa provides a valuable resource for understanding genome evolution and self-incompatibility.</title>
        <authorList>
            <person name="Gong W."/>
            <person name="Xiao S."/>
            <person name="Wang L."/>
            <person name="Liao Z."/>
            <person name="Chang Y."/>
            <person name="Mo W."/>
            <person name="Hu G."/>
            <person name="Li W."/>
            <person name="Zhao G."/>
            <person name="Zhu H."/>
            <person name="Hu X."/>
            <person name="Ji K."/>
            <person name="Xiang X."/>
            <person name="Song Q."/>
            <person name="Yuan D."/>
            <person name="Jin S."/>
            <person name="Zhang L."/>
        </authorList>
    </citation>
    <scope>NUCLEOTIDE SEQUENCE [LARGE SCALE GENOMIC DNA]</scope>
    <source>
        <strain evidence="1">SQ_2022a</strain>
    </source>
</reference>
<comment type="caution">
    <text evidence="1">The sequence shown here is derived from an EMBL/GenBank/DDBJ whole genome shotgun (WGS) entry which is preliminary data.</text>
</comment>
<protein>
    <submittedName>
        <fullName evidence="1">Uncharacterized protein</fullName>
    </submittedName>
</protein>
<evidence type="ECO:0000313" key="2">
    <source>
        <dbReference type="Proteomes" id="UP001060215"/>
    </source>
</evidence>